<evidence type="ECO:0000313" key="2">
    <source>
        <dbReference type="Proteomes" id="UP000294746"/>
    </source>
</evidence>
<sequence>MTGKRTDEQVEKLLAEDLASQAIEGIELTGEEKNSLGYVCVAISQNWNF</sequence>
<proteinExistence type="predicted"/>
<dbReference type="AlphaFoldDB" id="A0A4R2RGK9"/>
<gene>
    <name evidence="1" type="ORF">EDD57_15712</name>
</gene>
<dbReference type="RefSeq" id="WP_165873831.1">
    <property type="nucleotide sequence ID" value="NZ_SLXV01000057.1"/>
</dbReference>
<name>A0A4R2RGK9_9BACL</name>
<accession>A0A4R2RGK9</accession>
<dbReference type="Proteomes" id="UP000294746">
    <property type="component" value="Unassembled WGS sequence"/>
</dbReference>
<reference evidence="1 2" key="1">
    <citation type="submission" date="2019-03" db="EMBL/GenBank/DDBJ databases">
        <title>Genomic Encyclopedia of Type Strains, Phase IV (KMG-IV): sequencing the most valuable type-strain genomes for metagenomic binning, comparative biology and taxonomic classification.</title>
        <authorList>
            <person name="Goeker M."/>
        </authorList>
    </citation>
    <scope>NUCLEOTIDE SEQUENCE [LARGE SCALE GENOMIC DNA]</scope>
    <source>
        <strain evidence="1 2">DSM 46831</strain>
    </source>
</reference>
<protein>
    <submittedName>
        <fullName evidence="1">Uncharacterized protein</fullName>
    </submittedName>
</protein>
<keyword evidence="2" id="KW-1185">Reference proteome</keyword>
<evidence type="ECO:0000313" key="1">
    <source>
        <dbReference type="EMBL" id="TCP62083.1"/>
    </source>
</evidence>
<comment type="caution">
    <text evidence="1">The sequence shown here is derived from an EMBL/GenBank/DDBJ whole genome shotgun (WGS) entry which is preliminary data.</text>
</comment>
<dbReference type="EMBL" id="SLXV01000057">
    <property type="protein sequence ID" value="TCP62083.1"/>
    <property type="molecule type" value="Genomic_DNA"/>
</dbReference>
<organism evidence="1 2">
    <name type="scientific">Baia soyae</name>
    <dbReference type="NCBI Taxonomy" id="1544746"/>
    <lineage>
        <taxon>Bacteria</taxon>
        <taxon>Bacillati</taxon>
        <taxon>Bacillota</taxon>
        <taxon>Bacilli</taxon>
        <taxon>Bacillales</taxon>
        <taxon>Thermoactinomycetaceae</taxon>
        <taxon>Baia</taxon>
    </lineage>
</organism>